<reference evidence="2" key="2">
    <citation type="submission" date="2023-06" db="EMBL/GenBank/DDBJ databases">
        <authorList>
            <consortium name="Lawrence Berkeley National Laboratory"/>
            <person name="Haridas S."/>
            <person name="Hensen N."/>
            <person name="Bonometti L."/>
            <person name="Westerberg I."/>
            <person name="Brannstrom I.O."/>
            <person name="Guillou S."/>
            <person name="Cros-Aarteil S."/>
            <person name="Calhoun S."/>
            <person name="Kuo A."/>
            <person name="Mondo S."/>
            <person name="Pangilinan J."/>
            <person name="Riley R."/>
            <person name="Labutti K."/>
            <person name="Andreopoulos B."/>
            <person name="Lipzen A."/>
            <person name="Chen C."/>
            <person name="Yanf M."/>
            <person name="Daum C."/>
            <person name="Ng V."/>
            <person name="Clum A."/>
            <person name="Steindorff A."/>
            <person name="Ohm R."/>
            <person name="Martin F."/>
            <person name="Silar P."/>
            <person name="Natvig D."/>
            <person name="Lalanne C."/>
            <person name="Gautier V."/>
            <person name="Ament-Velasquez S.L."/>
            <person name="Kruys A."/>
            <person name="Hutchinson M.I."/>
            <person name="Powell A.J."/>
            <person name="Barry K."/>
            <person name="Miller A.N."/>
            <person name="Grigoriev I.V."/>
            <person name="Debuchy R."/>
            <person name="Gladieux P."/>
            <person name="Thoren M.H."/>
            <person name="Johannesson H."/>
        </authorList>
    </citation>
    <scope>NUCLEOTIDE SEQUENCE</scope>
    <source>
        <strain evidence="2">CBS 955.72</strain>
    </source>
</reference>
<gene>
    <name evidence="2" type="ORF">B0T25DRAFT_515524</name>
</gene>
<accession>A0AAJ0HRK3</accession>
<feature type="region of interest" description="Disordered" evidence="1">
    <location>
        <begin position="61"/>
        <end position="139"/>
    </location>
</feature>
<proteinExistence type="predicted"/>
<dbReference type="EMBL" id="JAUIQD010000002">
    <property type="protein sequence ID" value="KAK3360164.1"/>
    <property type="molecule type" value="Genomic_DNA"/>
</dbReference>
<dbReference type="Proteomes" id="UP001275084">
    <property type="component" value="Unassembled WGS sequence"/>
</dbReference>
<reference evidence="2" key="1">
    <citation type="journal article" date="2023" name="Mol. Phylogenet. Evol.">
        <title>Genome-scale phylogeny and comparative genomics of the fungal order Sordariales.</title>
        <authorList>
            <person name="Hensen N."/>
            <person name="Bonometti L."/>
            <person name="Westerberg I."/>
            <person name="Brannstrom I.O."/>
            <person name="Guillou S."/>
            <person name="Cros-Aarteil S."/>
            <person name="Calhoun S."/>
            <person name="Haridas S."/>
            <person name="Kuo A."/>
            <person name="Mondo S."/>
            <person name="Pangilinan J."/>
            <person name="Riley R."/>
            <person name="LaButti K."/>
            <person name="Andreopoulos B."/>
            <person name="Lipzen A."/>
            <person name="Chen C."/>
            <person name="Yan M."/>
            <person name="Daum C."/>
            <person name="Ng V."/>
            <person name="Clum A."/>
            <person name="Steindorff A."/>
            <person name="Ohm R.A."/>
            <person name="Martin F."/>
            <person name="Silar P."/>
            <person name="Natvig D.O."/>
            <person name="Lalanne C."/>
            <person name="Gautier V."/>
            <person name="Ament-Velasquez S.L."/>
            <person name="Kruys A."/>
            <person name="Hutchinson M.I."/>
            <person name="Powell A.J."/>
            <person name="Barry K."/>
            <person name="Miller A.N."/>
            <person name="Grigoriev I.V."/>
            <person name="Debuchy R."/>
            <person name="Gladieux P."/>
            <person name="Hiltunen Thoren M."/>
            <person name="Johannesson H."/>
        </authorList>
    </citation>
    <scope>NUCLEOTIDE SEQUENCE</scope>
    <source>
        <strain evidence="2">CBS 955.72</strain>
    </source>
</reference>
<evidence type="ECO:0000313" key="2">
    <source>
        <dbReference type="EMBL" id="KAK3360164.1"/>
    </source>
</evidence>
<organism evidence="2 3">
    <name type="scientific">Lasiosphaeria hispida</name>
    <dbReference type="NCBI Taxonomy" id="260671"/>
    <lineage>
        <taxon>Eukaryota</taxon>
        <taxon>Fungi</taxon>
        <taxon>Dikarya</taxon>
        <taxon>Ascomycota</taxon>
        <taxon>Pezizomycotina</taxon>
        <taxon>Sordariomycetes</taxon>
        <taxon>Sordariomycetidae</taxon>
        <taxon>Sordariales</taxon>
        <taxon>Lasiosphaeriaceae</taxon>
        <taxon>Lasiosphaeria</taxon>
    </lineage>
</organism>
<feature type="compositionally biased region" description="Basic and acidic residues" evidence="1">
    <location>
        <begin position="118"/>
        <end position="132"/>
    </location>
</feature>
<evidence type="ECO:0000313" key="3">
    <source>
        <dbReference type="Proteomes" id="UP001275084"/>
    </source>
</evidence>
<sequence length="139" mass="15323">MPSTGRMGKSTHQAITNLHIKRSRGVFIAKRTTGWQPHSANEAWTGIKRKMAEIHETDIASAKTIDTKEGDKPKKTPLSRQGKHRWPAGATSVTPASKRAPRTKKEPAVKEVIANDKSVTEHKPKVKQDARNTRAWGGG</sequence>
<name>A0AAJ0HRK3_9PEZI</name>
<evidence type="ECO:0000256" key="1">
    <source>
        <dbReference type="SAM" id="MobiDB-lite"/>
    </source>
</evidence>
<protein>
    <submittedName>
        <fullName evidence="2">Uncharacterized protein</fullName>
    </submittedName>
</protein>
<dbReference type="AlphaFoldDB" id="A0AAJ0HRK3"/>
<feature type="compositionally biased region" description="Basic residues" evidence="1">
    <location>
        <begin position="75"/>
        <end position="86"/>
    </location>
</feature>
<comment type="caution">
    <text evidence="2">The sequence shown here is derived from an EMBL/GenBank/DDBJ whole genome shotgun (WGS) entry which is preliminary data.</text>
</comment>
<feature type="compositionally biased region" description="Basic and acidic residues" evidence="1">
    <location>
        <begin position="65"/>
        <end position="74"/>
    </location>
</feature>
<keyword evidence="3" id="KW-1185">Reference proteome</keyword>